<evidence type="ECO:0000259" key="3">
    <source>
        <dbReference type="Pfam" id="PF20454"/>
    </source>
</evidence>
<dbReference type="InterPro" id="IPR046453">
    <property type="entry name" value="GpA_ATPase"/>
</dbReference>
<comment type="caution">
    <text evidence="4">The sequence shown here is derived from an EMBL/GenBank/DDBJ whole genome shotgun (WGS) entry which is preliminary data.</text>
</comment>
<feature type="compositionally biased region" description="Basic residues" evidence="1">
    <location>
        <begin position="654"/>
        <end position="663"/>
    </location>
</feature>
<reference evidence="4 5" key="1">
    <citation type="submission" date="2020-10" db="EMBL/GenBank/DDBJ databases">
        <title>Aquamicrobium zhengzhouensis sp. nov., a exopolysaccharide producing bacterium isolated from farmland soil.</title>
        <authorList>
            <person name="Wang X."/>
        </authorList>
    </citation>
    <scope>NUCLEOTIDE SEQUENCE [LARGE SCALE GENOMIC DNA]</scope>
    <source>
        <strain evidence="5">cd-1</strain>
    </source>
</reference>
<feature type="compositionally biased region" description="Low complexity" evidence="1">
    <location>
        <begin position="643"/>
        <end position="653"/>
    </location>
</feature>
<accession>A0ABS0SA45</accession>
<dbReference type="Proteomes" id="UP000601789">
    <property type="component" value="Unassembled WGS sequence"/>
</dbReference>
<evidence type="ECO:0000313" key="4">
    <source>
        <dbReference type="EMBL" id="MBI1620149.1"/>
    </source>
</evidence>
<dbReference type="EMBL" id="JADGMQ010000002">
    <property type="protein sequence ID" value="MBI1620149.1"/>
    <property type="molecule type" value="Genomic_DNA"/>
</dbReference>
<dbReference type="Pfam" id="PF05876">
    <property type="entry name" value="GpA_ATPase"/>
    <property type="match status" value="1"/>
</dbReference>
<feature type="domain" description="Terminase large subunit GpA endonuclease" evidence="3">
    <location>
        <begin position="314"/>
        <end position="602"/>
    </location>
</feature>
<feature type="domain" description="Phage terminase large subunit GpA ATPase" evidence="2">
    <location>
        <begin position="47"/>
        <end position="292"/>
    </location>
</feature>
<dbReference type="InterPro" id="IPR046454">
    <property type="entry name" value="GpA_endonuclease"/>
</dbReference>
<keyword evidence="5" id="KW-1185">Reference proteome</keyword>
<evidence type="ECO:0000259" key="2">
    <source>
        <dbReference type="Pfam" id="PF05876"/>
    </source>
</evidence>
<name>A0ABS0SA45_9HYPH</name>
<gene>
    <name evidence="4" type="ORF">IOD40_05670</name>
</gene>
<feature type="region of interest" description="Disordered" evidence="1">
    <location>
        <begin position="635"/>
        <end position="663"/>
    </location>
</feature>
<protein>
    <submittedName>
        <fullName evidence="4">Phage terminase large subunit family protein</fullName>
    </submittedName>
</protein>
<dbReference type="RefSeq" id="WP_198475168.1">
    <property type="nucleotide sequence ID" value="NZ_JADGMQ010000002.1"/>
</dbReference>
<evidence type="ECO:0000313" key="5">
    <source>
        <dbReference type="Proteomes" id="UP000601789"/>
    </source>
</evidence>
<organism evidence="4 5">
    <name type="scientific">Aquamicrobium zhengzhouense</name>
    <dbReference type="NCBI Taxonomy" id="2781738"/>
    <lineage>
        <taxon>Bacteria</taxon>
        <taxon>Pseudomonadati</taxon>
        <taxon>Pseudomonadota</taxon>
        <taxon>Alphaproteobacteria</taxon>
        <taxon>Hyphomicrobiales</taxon>
        <taxon>Phyllobacteriaceae</taxon>
        <taxon>Aquamicrobium</taxon>
    </lineage>
</organism>
<sequence length="663" mass="75329">MTSMIVSVANARRISAEVFAAVMMPPPPVDYLSWAERNIVFSERESPLPGPYNRDLFFYFDEILRALSPSDPCRIVTLKKSAQLGGTVLANIFCGGSMDMDPGDFLYVHPTDSNAQRWSKMKLAPMLKGTTSLARLFPMRSRDGLDSVLYKERVDGRGAIQISGANSPASLSQVTMRRQVQDDLAKWEMNSAGDPETQADSRSRAHEFAKVFKISTPLVEPGCRITRNYEDGSQEQLYLPCPHCGLPQVLEWENFLQSIDEEHPERAHFTCVDPECGGVIEEYHRPQMFREARELEAKGEPAWRPRQPQMKRVHRSFDLWSAYSLLQSFERIAREWLSAKGDPASEQTFFNDTIGRAYRTLGEAPAWELLRDRGAEAERPRGAIPAGYVIVTIGIDCQKDRVEWQVVAWGRDYRRAIVEYGIFPGHISEEKTRKLLDGLMVQTWKNPHGRPLAADMIAIDGNAWTEDVWDWVRKHPTSRLIMVRGVPSESAPLLAAVKRERDAKTGKVKRYSRRFYNFATSVLKMGLYRNLAKDDPLQRGFVDLPRGLEDEFYKQLTAESRKAKRTKTGFIKYEWVKDPSQANEGLDTHLQAEAAAIKFGVRSMPDQAWDRYEGERECPLPEAQLDFEDGLFAQVATPPSEGSAPVVSDPAPSSRRRRWNAYK</sequence>
<dbReference type="Pfam" id="PF20454">
    <property type="entry name" value="GpA_nuclease"/>
    <property type="match status" value="1"/>
</dbReference>
<proteinExistence type="predicted"/>
<evidence type="ECO:0000256" key="1">
    <source>
        <dbReference type="SAM" id="MobiDB-lite"/>
    </source>
</evidence>